<dbReference type="GeneID" id="90541053"/>
<dbReference type="AlphaFoldDB" id="A0AAX4JBC0"/>
<reference evidence="2" key="1">
    <citation type="journal article" date="2024" name="BMC Genomics">
        <title>Functional annotation of a divergent genome using sequence and structure-based similarity.</title>
        <authorList>
            <person name="Svedberg D."/>
            <person name="Winiger R.R."/>
            <person name="Berg A."/>
            <person name="Sharma H."/>
            <person name="Tellgren-Roth C."/>
            <person name="Debrunner-Vossbrinck B.A."/>
            <person name="Vossbrinck C.R."/>
            <person name="Barandun J."/>
        </authorList>
    </citation>
    <scope>NUCLEOTIDE SEQUENCE</scope>
    <source>
        <strain evidence="2">Illinois isolate</strain>
    </source>
</reference>
<dbReference type="RefSeq" id="XP_065329380.1">
    <property type="nucleotide sequence ID" value="XM_065473308.1"/>
</dbReference>
<dbReference type="EMBL" id="CP142729">
    <property type="protein sequence ID" value="WUR03235.1"/>
    <property type="molecule type" value="Genomic_DNA"/>
</dbReference>
<evidence type="ECO:0000313" key="3">
    <source>
        <dbReference type="Proteomes" id="UP001334084"/>
    </source>
</evidence>
<gene>
    <name evidence="2" type="ORF">VNE69_04063</name>
</gene>
<organism evidence="2 3">
    <name type="scientific">Vairimorpha necatrix</name>
    <dbReference type="NCBI Taxonomy" id="6039"/>
    <lineage>
        <taxon>Eukaryota</taxon>
        <taxon>Fungi</taxon>
        <taxon>Fungi incertae sedis</taxon>
        <taxon>Microsporidia</taxon>
        <taxon>Nosematidae</taxon>
        <taxon>Vairimorpha</taxon>
    </lineage>
</organism>
<evidence type="ECO:0000313" key="2">
    <source>
        <dbReference type="EMBL" id="WUR03235.1"/>
    </source>
</evidence>
<proteinExistence type="predicted"/>
<name>A0AAX4JBC0_9MICR</name>
<accession>A0AAX4JBC0</accession>
<evidence type="ECO:0000256" key="1">
    <source>
        <dbReference type="SAM" id="Coils"/>
    </source>
</evidence>
<sequence>MESSKKIVKYISDSLSNMSTMIFNSSSDDIELNDIKTYKDDTSLKDDTSKTNDTSLEWSKDNVCDETIIIKKSDYDRVLSELSFSRMQNNNYKIKEREYTRLRNDYDKTLTLLTNSQHINNNIIEDNDLDRLRSTELRLKSHIKALKKDLFESEQRSDAFKCIAQSEMENMREEIRRLERQNNQEREEKEKLESKIKRLEDILQNRCEENIELLEYCKYLMK</sequence>
<dbReference type="KEGG" id="vnx:VNE69_04063"/>
<dbReference type="Proteomes" id="UP001334084">
    <property type="component" value="Chromosome 4"/>
</dbReference>
<feature type="coiled-coil region" evidence="1">
    <location>
        <begin position="161"/>
        <end position="209"/>
    </location>
</feature>
<keyword evidence="3" id="KW-1185">Reference proteome</keyword>
<keyword evidence="1" id="KW-0175">Coiled coil</keyword>
<protein>
    <submittedName>
        <fullName evidence="2">Uncharacterized protein</fullName>
    </submittedName>
</protein>